<gene>
    <name evidence="3" type="ORF">BJ875DRAFT_431770</name>
</gene>
<evidence type="ECO:0000313" key="3">
    <source>
        <dbReference type="EMBL" id="KAG9230375.1"/>
    </source>
</evidence>
<keyword evidence="4" id="KW-1185">Reference proteome</keyword>
<keyword evidence="1" id="KW-0677">Repeat</keyword>
<dbReference type="OrthoDB" id="674604at2759"/>
<evidence type="ECO:0000256" key="1">
    <source>
        <dbReference type="ARBA" id="ARBA00022737"/>
    </source>
</evidence>
<dbReference type="PANTHER" id="PTHR10622">
    <property type="entry name" value="HET DOMAIN-CONTAINING PROTEIN"/>
    <property type="match status" value="1"/>
</dbReference>
<sequence>MRLLEYNTFSQLILTEELIGEKIPKYAILSHTWGASSEEVTFKDLIDGTGSNKSGYNKIRLCGEQARHDGLRYFWVDSCCIDKSSSAILSEAIISMFRWYHNAVKCYVYLADVSRPVSNANGESTRFWESTFGKSKWFTRGWTLQELLAPASVEFYSKDWEYLGDKRSLERHIHGATSIPTRALQGGLLSSFSIDERLGWSKGRNTTREEDKVYSLLGIVDVQMSSRYGEGETNAFRRLWRKIDPPSNGPENDLIHDLPYAVEAPFNSYNHQYEPTCHPDTRVDLLQDIYNWSDGRDERHIFLLNGLAGTGKSTIARTIARKYSEQGHLGASFFFSRGVQDASHASRFFTSLAVQLSKNVPRLQHYISDAVFKNKDIANQALSDQWRQLILRPLLKLHSESLQSYIIVVDALDECEGDKDVRTILQLLAEARSLNKVRLRVFLTSRPETPIRHGICAIPRSEHQDFVLHTIQPSIVNHDISLFLEYNLGKIGQEWTLGISWPGEQVLRQLVTYASGLFIWAATACRFIREGKRFARKRLDTILKGSSSSTITEPEKHLNGIYLTVLKHSISSVYSDEEKKMAYDILKHTVGSIVVLLSPLSALSVSMLLHLSKEVVDQTFEDLYAILDIPENPTRPLRLHHPSFRDFLLNKERCEEFWVDEKEAHQKLATCCIKLISHTLKKDIYEMRAPGSQVSQNKSTRVEKCLPPEVQYACLYWVQHLQKSGSKAYDDGEVHRFLQAHLLHWLEALGWLGKTSEGIQALLSLEAYDLVSYLFIVYRSLINLSLGQ</sequence>
<reference evidence="3" key="1">
    <citation type="journal article" date="2021" name="IMA Fungus">
        <title>Genomic characterization of three marine fungi, including Emericellopsis atlantica sp. nov. with signatures of a generalist lifestyle and marine biomass degradation.</title>
        <authorList>
            <person name="Hagestad O.C."/>
            <person name="Hou L."/>
            <person name="Andersen J.H."/>
            <person name="Hansen E.H."/>
            <person name="Altermark B."/>
            <person name="Li C."/>
            <person name="Kuhnert E."/>
            <person name="Cox R.J."/>
            <person name="Crous P.W."/>
            <person name="Spatafora J.W."/>
            <person name="Lail K."/>
            <person name="Amirebrahimi M."/>
            <person name="Lipzen A."/>
            <person name="Pangilinan J."/>
            <person name="Andreopoulos W."/>
            <person name="Hayes R.D."/>
            <person name="Ng V."/>
            <person name="Grigoriev I.V."/>
            <person name="Jackson S.A."/>
            <person name="Sutton T.D.S."/>
            <person name="Dobson A.D.W."/>
            <person name="Rama T."/>
        </authorList>
    </citation>
    <scope>NUCLEOTIDE SEQUENCE</scope>
    <source>
        <strain evidence="3">TRa018bII</strain>
    </source>
</reference>
<dbReference type="Pfam" id="PF24883">
    <property type="entry name" value="NPHP3_N"/>
    <property type="match status" value="1"/>
</dbReference>
<dbReference type="InterPro" id="IPR010730">
    <property type="entry name" value="HET"/>
</dbReference>
<dbReference type="Proteomes" id="UP000824998">
    <property type="component" value="Unassembled WGS sequence"/>
</dbReference>
<dbReference type="PROSITE" id="PS50837">
    <property type="entry name" value="NACHT"/>
    <property type="match status" value="1"/>
</dbReference>
<proteinExistence type="predicted"/>
<accession>A0A9P7YC52</accession>
<dbReference type="EMBL" id="MU251678">
    <property type="protein sequence ID" value="KAG9230375.1"/>
    <property type="molecule type" value="Genomic_DNA"/>
</dbReference>
<dbReference type="InterPro" id="IPR056884">
    <property type="entry name" value="NPHP3-like_N"/>
</dbReference>
<name>A0A9P7YC52_9HELO</name>
<dbReference type="AlphaFoldDB" id="A0A9P7YC52"/>
<dbReference type="Gene3D" id="3.40.50.300">
    <property type="entry name" value="P-loop containing nucleotide triphosphate hydrolases"/>
    <property type="match status" value="1"/>
</dbReference>
<dbReference type="Pfam" id="PF06985">
    <property type="entry name" value="HET"/>
    <property type="match status" value="1"/>
</dbReference>
<dbReference type="PANTHER" id="PTHR10622:SF11">
    <property type="entry name" value="HET-DOMAIN-CONTAINING PROTEIN"/>
    <property type="match status" value="1"/>
</dbReference>
<dbReference type="InterPro" id="IPR027417">
    <property type="entry name" value="P-loop_NTPase"/>
</dbReference>
<evidence type="ECO:0000259" key="2">
    <source>
        <dbReference type="PROSITE" id="PS50837"/>
    </source>
</evidence>
<evidence type="ECO:0000313" key="4">
    <source>
        <dbReference type="Proteomes" id="UP000824998"/>
    </source>
</evidence>
<comment type="caution">
    <text evidence="3">The sequence shown here is derived from an EMBL/GenBank/DDBJ whole genome shotgun (WGS) entry which is preliminary data.</text>
</comment>
<feature type="domain" description="NACHT" evidence="2">
    <location>
        <begin position="300"/>
        <end position="447"/>
    </location>
</feature>
<protein>
    <submittedName>
        <fullName evidence="3">Heterokaryon incompatibility protein-domain-containing protein</fullName>
    </submittedName>
</protein>
<organism evidence="3 4">
    <name type="scientific">Amylocarpus encephaloides</name>
    <dbReference type="NCBI Taxonomy" id="45428"/>
    <lineage>
        <taxon>Eukaryota</taxon>
        <taxon>Fungi</taxon>
        <taxon>Dikarya</taxon>
        <taxon>Ascomycota</taxon>
        <taxon>Pezizomycotina</taxon>
        <taxon>Leotiomycetes</taxon>
        <taxon>Helotiales</taxon>
        <taxon>Helotiales incertae sedis</taxon>
        <taxon>Amylocarpus</taxon>
    </lineage>
</organism>
<dbReference type="SUPFAM" id="SSF52540">
    <property type="entry name" value="P-loop containing nucleoside triphosphate hydrolases"/>
    <property type="match status" value="1"/>
</dbReference>
<dbReference type="InterPro" id="IPR007111">
    <property type="entry name" value="NACHT_NTPase"/>
</dbReference>